<comment type="caution">
    <text evidence="3">The sequence shown here is derived from an EMBL/GenBank/DDBJ whole genome shotgun (WGS) entry which is preliminary data.</text>
</comment>
<dbReference type="InterPro" id="IPR047611">
    <property type="entry name" value="RepABC_RepC"/>
</dbReference>
<protein>
    <submittedName>
        <fullName evidence="3">Replication initiation protein RepC</fullName>
    </submittedName>
</protein>
<dbReference type="InterPro" id="IPR036390">
    <property type="entry name" value="WH_DNA-bd_sf"/>
</dbReference>
<feature type="domain" description="Plasmid replication protein C C-terminal" evidence="2">
    <location>
        <begin position="249"/>
        <end position="345"/>
    </location>
</feature>
<dbReference type="Gene3D" id="1.10.10.10">
    <property type="entry name" value="Winged helix-like DNA-binding domain superfamily/Winged helix DNA-binding domain"/>
    <property type="match status" value="1"/>
</dbReference>
<dbReference type="SUPFAM" id="SSF46785">
    <property type="entry name" value="Winged helix' DNA-binding domain"/>
    <property type="match status" value="1"/>
</dbReference>
<dbReference type="Pfam" id="PF11800">
    <property type="entry name" value="RP-C_C"/>
    <property type="match status" value="1"/>
</dbReference>
<reference evidence="3 4" key="1">
    <citation type="submission" date="2020-08" db="EMBL/GenBank/DDBJ databases">
        <title>Genomic Encyclopedia of Type Strains, Phase IV (KMG-IV): sequencing the most valuable type-strain genomes for metagenomic binning, comparative biology and taxonomic classification.</title>
        <authorList>
            <person name="Goeker M."/>
        </authorList>
    </citation>
    <scope>NUCLEOTIDE SEQUENCE [LARGE SCALE GENOMIC DNA]</scope>
    <source>
        <strain evidence="3 4">DSM 102235</strain>
    </source>
</reference>
<evidence type="ECO:0000313" key="4">
    <source>
        <dbReference type="Proteomes" id="UP000541426"/>
    </source>
</evidence>
<name>A0A7W6DT00_9RHOB</name>
<keyword evidence="4" id="KW-1185">Reference proteome</keyword>
<dbReference type="NCBIfam" id="NF040974">
    <property type="entry name" value="RepABC_RepC"/>
    <property type="match status" value="1"/>
</dbReference>
<gene>
    <name evidence="3" type="ORF">GGQ68_003492</name>
</gene>
<accession>A0A7W6DT00</accession>
<dbReference type="Proteomes" id="UP000541426">
    <property type="component" value="Unassembled WGS sequence"/>
</dbReference>
<evidence type="ECO:0000259" key="2">
    <source>
        <dbReference type="Pfam" id="PF11800"/>
    </source>
</evidence>
<sequence>MTKLSRIDAGQPVLLRPEARDFPADKWALLDALTQAAENFGLTHRSLNVLRALLSFFPDRDLPRTAGAGVVYPSNRVLSDRLNGMPESTLRRHLSTLVKSGLVVRHDSANRKRFARFGGVAFGFDLSPLARSAAEVFDAAEEAVQRRAHVSALRARIAAARQRLLDDGCPSDDPMIENARLSLRRKLSTDSLETLADAVEDRLTIVAPAKEMSATPHQNERHIQDTDKSISVSKNAPVTVSQPSEAPALSDVLDSCHEYQALFPTPAPDWPALHTVASRLHGMMGIDQQVYVDAKRRMGAERATTAVLCILEMLGSVKSPGAYLRALSARSESGLFNMQGMLKAAKTAKLSADNFV</sequence>
<dbReference type="InterPro" id="IPR036388">
    <property type="entry name" value="WH-like_DNA-bd_sf"/>
</dbReference>
<proteinExistence type="predicted"/>
<organism evidence="3 4">
    <name type="scientific">Sagittula marina</name>
    <dbReference type="NCBI Taxonomy" id="943940"/>
    <lineage>
        <taxon>Bacteria</taxon>
        <taxon>Pseudomonadati</taxon>
        <taxon>Pseudomonadota</taxon>
        <taxon>Alphaproteobacteria</taxon>
        <taxon>Rhodobacterales</taxon>
        <taxon>Roseobacteraceae</taxon>
        <taxon>Sagittula</taxon>
    </lineage>
</organism>
<evidence type="ECO:0000313" key="3">
    <source>
        <dbReference type="EMBL" id="MBB3987146.1"/>
    </source>
</evidence>
<dbReference type="Pfam" id="PF03428">
    <property type="entry name" value="RP-C"/>
    <property type="match status" value="1"/>
</dbReference>
<dbReference type="EMBL" id="JACIEJ010000009">
    <property type="protein sequence ID" value="MBB3987146.1"/>
    <property type="molecule type" value="Genomic_DNA"/>
</dbReference>
<dbReference type="AlphaFoldDB" id="A0A7W6DT00"/>
<feature type="domain" description="Plasmid replication protein C N-terminal" evidence="1">
    <location>
        <begin position="24"/>
        <end position="163"/>
    </location>
</feature>
<evidence type="ECO:0000259" key="1">
    <source>
        <dbReference type="Pfam" id="PF03428"/>
    </source>
</evidence>
<dbReference type="RefSeq" id="WP_183968080.1">
    <property type="nucleotide sequence ID" value="NZ_BAABBZ010000058.1"/>
</dbReference>
<dbReference type="InterPro" id="IPR005090">
    <property type="entry name" value="RepC_N"/>
</dbReference>
<dbReference type="InterPro" id="IPR021760">
    <property type="entry name" value="RepC_C"/>
</dbReference>